<gene>
    <name evidence="4" type="ORF">SPSIL_048760</name>
</gene>
<feature type="domain" description="Esterase Ig-like N-terminal" evidence="3">
    <location>
        <begin position="37"/>
        <end position="153"/>
    </location>
</feature>
<accession>A0ABZ3ITF3</accession>
<protein>
    <recommendedName>
        <fullName evidence="3">Esterase Ig-like N-terminal domain-containing protein</fullName>
    </recommendedName>
</protein>
<dbReference type="EMBL" id="CP155573">
    <property type="protein sequence ID" value="XFO68653.1"/>
    <property type="molecule type" value="Genomic_DNA"/>
</dbReference>
<dbReference type="SUPFAM" id="SSF53474">
    <property type="entry name" value="alpha/beta-Hydrolases"/>
    <property type="match status" value="1"/>
</dbReference>
<name>A0ABZ3ITF3_9FIRM</name>
<keyword evidence="5" id="KW-1185">Reference proteome</keyword>
<dbReference type="PANTHER" id="PTHR43037:SF1">
    <property type="entry name" value="BLL1128 PROTEIN"/>
    <property type="match status" value="1"/>
</dbReference>
<dbReference type="InterPro" id="IPR029058">
    <property type="entry name" value="AB_hydrolase_fold"/>
</dbReference>
<organism evidence="4 5">
    <name type="scientific">Sporomusa silvacetica DSM 10669</name>
    <dbReference type="NCBI Taxonomy" id="1123289"/>
    <lineage>
        <taxon>Bacteria</taxon>
        <taxon>Bacillati</taxon>
        <taxon>Bacillota</taxon>
        <taxon>Negativicutes</taxon>
        <taxon>Selenomonadales</taxon>
        <taxon>Sporomusaceae</taxon>
        <taxon>Sporomusa</taxon>
    </lineage>
</organism>
<dbReference type="Proteomes" id="UP000216752">
    <property type="component" value="Chromosome"/>
</dbReference>
<dbReference type="Gene3D" id="2.60.40.2180">
    <property type="match status" value="1"/>
</dbReference>
<evidence type="ECO:0000313" key="4">
    <source>
        <dbReference type="EMBL" id="XFO68653.1"/>
    </source>
</evidence>
<dbReference type="RefSeq" id="WP_094607019.1">
    <property type="nucleotide sequence ID" value="NZ_CP155573.1"/>
</dbReference>
<dbReference type="Pfam" id="PF18435">
    <property type="entry name" value="EstA_Ig_like"/>
    <property type="match status" value="1"/>
</dbReference>
<dbReference type="InterPro" id="IPR041172">
    <property type="entry name" value="EstA_Ig-like_N"/>
</dbReference>
<evidence type="ECO:0000313" key="5">
    <source>
        <dbReference type="Proteomes" id="UP000216752"/>
    </source>
</evidence>
<keyword evidence="1 2" id="KW-0732">Signal</keyword>
<sequence>MRTNLKKFAAALMLAISLMVYTTTADSLKADDVIKSVQTLGFVDGDGSKTNAIVVKYGVDLTGADLDVDTFQINDYGTSLSANKIQMGSNPGVALKAYVNDEPATSATGGSGTGNYVIIEVNTDYQTTAFTRSWKITMAAGVKQIKTIKTANDVIAPSTKEVGNYTVQAYIGIDPMTGGNRAPEYYNYANDGTYTIKGIEDYQLHTIASIDGDTGYSAFHATNCFDEANGKYWNFDLPYALYVPKDYDSSKKYALVLHIHDAGSMSTNPMLTLTEAQGPSNYASAAFQQLAKDQGLDGAIIVCPEISEAFPMDANNPSYNLRISRDNWTLSCAAPAIWELMDSLTGTYNIDKNHIYGSGQSMGGMTIMALAAQRDNYFAAIMPMSCVWGTNFNKDYKFNGSVCYNAPADGTIIWNKDADGNPCDYNNWFYMCSDDNILYLNTDSSPEYMMLFKDLCGVDVENADMVLTTDTTVAKRNALVKELVSRKSALGIYQVTLSGNVSHMSAWFYGHSTFACYEWLMNQTRETEMARGKLNLNKPYKLADVQIHTDDRVYSTEKDGTVIYYPTGKLGAGTIGYNSPCTALGSNAKLYPGWKPEK</sequence>
<dbReference type="Gene3D" id="3.40.50.1820">
    <property type="entry name" value="alpha/beta hydrolase"/>
    <property type="match status" value="1"/>
</dbReference>
<proteinExistence type="predicted"/>
<dbReference type="InterPro" id="IPR000801">
    <property type="entry name" value="Esterase-like"/>
</dbReference>
<evidence type="ECO:0000256" key="1">
    <source>
        <dbReference type="ARBA" id="ARBA00022729"/>
    </source>
</evidence>
<dbReference type="PANTHER" id="PTHR43037">
    <property type="entry name" value="UNNAMED PRODUCT-RELATED"/>
    <property type="match status" value="1"/>
</dbReference>
<feature type="signal peptide" evidence="2">
    <location>
        <begin position="1"/>
        <end position="25"/>
    </location>
</feature>
<dbReference type="Pfam" id="PF00756">
    <property type="entry name" value="Esterase"/>
    <property type="match status" value="1"/>
</dbReference>
<feature type="chain" id="PRO_5047000317" description="Esterase Ig-like N-terminal domain-containing protein" evidence="2">
    <location>
        <begin position="26"/>
        <end position="598"/>
    </location>
</feature>
<evidence type="ECO:0000256" key="2">
    <source>
        <dbReference type="SAM" id="SignalP"/>
    </source>
</evidence>
<dbReference type="InterPro" id="IPR050955">
    <property type="entry name" value="Plant_Biomass_Hydrol_Est"/>
</dbReference>
<evidence type="ECO:0000259" key="3">
    <source>
        <dbReference type="Pfam" id="PF18435"/>
    </source>
</evidence>
<reference evidence="4" key="1">
    <citation type="submission" date="2024-05" db="EMBL/GenBank/DDBJ databases">
        <title>Isolation and characterization of Sporomusa carbonis sp. nov., a carboxydotrophic hydrogenogen in the genus of Sporomusa isolated from a charcoal burning pile.</title>
        <authorList>
            <person name="Boeer T."/>
            <person name="Rosenbaum F."/>
            <person name="Eysell L."/>
            <person name="Mueller V."/>
            <person name="Daniel R."/>
            <person name="Poehlein A."/>
        </authorList>
    </citation>
    <scope>NUCLEOTIDE SEQUENCE [LARGE SCALE GENOMIC DNA]</scope>
    <source>
        <strain evidence="4">DSM 10669</strain>
    </source>
</reference>